<gene>
    <name evidence="5" type="ORF">SAMN04488121_102205</name>
</gene>
<dbReference type="OrthoDB" id="9775851at2"/>
<dbReference type="InterPro" id="IPR019826">
    <property type="entry name" value="Carboxylesterase_B_AS"/>
</dbReference>
<evidence type="ECO:0000313" key="6">
    <source>
        <dbReference type="Proteomes" id="UP000199045"/>
    </source>
</evidence>
<evidence type="ECO:0000259" key="4">
    <source>
        <dbReference type="Pfam" id="PF00135"/>
    </source>
</evidence>
<dbReference type="InterPro" id="IPR050309">
    <property type="entry name" value="Type-B_Carboxylest/Lipase"/>
</dbReference>
<dbReference type="InterPro" id="IPR002018">
    <property type="entry name" value="CarbesteraseB"/>
</dbReference>
<evidence type="ECO:0000313" key="5">
    <source>
        <dbReference type="EMBL" id="SDF53577.1"/>
    </source>
</evidence>
<name>A0A1G7LVN5_CHIFI</name>
<dbReference type="Proteomes" id="UP000199045">
    <property type="component" value="Unassembled WGS sequence"/>
</dbReference>
<reference evidence="5 6" key="1">
    <citation type="submission" date="2016-10" db="EMBL/GenBank/DDBJ databases">
        <authorList>
            <person name="de Groot N.N."/>
        </authorList>
    </citation>
    <scope>NUCLEOTIDE SEQUENCE [LARGE SCALE GENOMIC DNA]</scope>
    <source>
        <strain evidence="5 6">DSM 527</strain>
    </source>
</reference>
<protein>
    <recommendedName>
        <fullName evidence="3">Carboxylic ester hydrolase</fullName>
        <ecNumber evidence="3">3.1.1.-</ecNumber>
    </recommendedName>
</protein>
<dbReference type="EC" id="3.1.1.-" evidence="3"/>
<dbReference type="GO" id="GO:0016787">
    <property type="term" value="F:hydrolase activity"/>
    <property type="evidence" value="ECO:0007669"/>
    <property type="project" value="UniProtKB-KW"/>
</dbReference>
<dbReference type="InterPro" id="IPR029058">
    <property type="entry name" value="AB_hydrolase_fold"/>
</dbReference>
<keyword evidence="2 3" id="KW-0378">Hydrolase</keyword>
<dbReference type="PROSITE" id="PS00122">
    <property type="entry name" value="CARBOXYLESTERASE_B_1"/>
    <property type="match status" value="1"/>
</dbReference>
<dbReference type="SUPFAM" id="SSF53474">
    <property type="entry name" value="alpha/beta-Hydrolases"/>
    <property type="match status" value="1"/>
</dbReference>
<accession>A0A1G7LVN5</accession>
<sequence>MKVPAKDVRLNAYLGWLNYYSTMRFFSAIRVTCTLTIACFLLLPCIQVSGQGGPVVKTPRGYIRGIEEKSIFVFKGVPYAAAPTGNLRFKAPMPVLPWKDTLSCTQFGPVAAQYAGDTKTVKGEEDCLQLNIYTPSLKPAKSLPILVWVHGGGMTGGSGIGQNGHSFSHSDSIITITINYRLGVLGFLYLNDVAGYKTAGNNALLDCIMALKWIRENIKAFGGDPSRVTLIGESAGAKLISSLLATPAAKGYFKQLILESGSVNCIRDTATAKAIRKRLMDTLGISNPVELLQLPTATLIKAQAKVLGGAKGTNYFGPVQDGILIKTDALHYVTNHPDKNVRVLLGTNKAEALLFMNIDKRLYTPDSTVLSDWFGDNYKYSYKAWQDMHQLPQDTAAIITLSRYMYQMHTYRLAKALAAAGYKTWMYSFEQPNKGAPATHAEELQYVWYEAGHGTPANIQLAVLMHKHWVDFIKGRPLWHKYDSKHMGMIFKEESHEAIMDDYEDPAHPTMGFILH</sequence>
<evidence type="ECO:0000256" key="2">
    <source>
        <dbReference type="ARBA" id="ARBA00022801"/>
    </source>
</evidence>
<dbReference type="AlphaFoldDB" id="A0A1G7LVN5"/>
<comment type="similarity">
    <text evidence="1 3">Belongs to the type-B carboxylesterase/lipase family.</text>
</comment>
<dbReference type="PANTHER" id="PTHR11559">
    <property type="entry name" value="CARBOXYLESTERASE"/>
    <property type="match status" value="1"/>
</dbReference>
<dbReference type="Gene3D" id="3.40.50.1820">
    <property type="entry name" value="alpha/beta hydrolase"/>
    <property type="match status" value="1"/>
</dbReference>
<feature type="domain" description="Carboxylesterase type B" evidence="4">
    <location>
        <begin position="54"/>
        <end position="474"/>
    </location>
</feature>
<proteinExistence type="inferred from homology"/>
<dbReference type="STRING" id="104663.SAMN04488121_102205"/>
<evidence type="ECO:0000256" key="3">
    <source>
        <dbReference type="RuleBase" id="RU361235"/>
    </source>
</evidence>
<dbReference type="EMBL" id="FNBN01000002">
    <property type="protein sequence ID" value="SDF53577.1"/>
    <property type="molecule type" value="Genomic_DNA"/>
</dbReference>
<organism evidence="5 6">
    <name type="scientific">Chitinophaga filiformis</name>
    <name type="common">Myxococcus filiformis</name>
    <name type="synonym">Flexibacter filiformis</name>
    <dbReference type="NCBI Taxonomy" id="104663"/>
    <lineage>
        <taxon>Bacteria</taxon>
        <taxon>Pseudomonadati</taxon>
        <taxon>Bacteroidota</taxon>
        <taxon>Chitinophagia</taxon>
        <taxon>Chitinophagales</taxon>
        <taxon>Chitinophagaceae</taxon>
        <taxon>Chitinophaga</taxon>
    </lineage>
</organism>
<evidence type="ECO:0000256" key="1">
    <source>
        <dbReference type="ARBA" id="ARBA00005964"/>
    </source>
</evidence>
<dbReference type="Pfam" id="PF00135">
    <property type="entry name" value="COesterase"/>
    <property type="match status" value="1"/>
</dbReference>